<dbReference type="RefSeq" id="WP_231461559.1">
    <property type="nucleotide sequence ID" value="NZ_JAJOHW010000035.1"/>
</dbReference>
<reference evidence="14" key="1">
    <citation type="journal article" date="2019" name="Int. J. Syst. Evol. Microbiol.">
        <title>The Global Catalogue of Microorganisms (GCM) 10K type strain sequencing project: providing services to taxonomists for standard genome sequencing and annotation.</title>
        <authorList>
            <consortium name="The Broad Institute Genomics Platform"/>
            <consortium name="The Broad Institute Genome Sequencing Center for Infectious Disease"/>
            <person name="Wu L."/>
            <person name="Ma J."/>
        </authorList>
    </citation>
    <scope>NUCLEOTIDE SEQUENCE [LARGE SCALE GENOMIC DNA]</scope>
    <source>
        <strain evidence="14">CGMCC 4.7608</strain>
    </source>
</reference>
<keyword evidence="4" id="KW-0488">Methylation</keyword>
<keyword evidence="5" id="KW-0997">Cell inner membrane</keyword>
<dbReference type="NCBIfam" id="TIGR02532">
    <property type="entry name" value="IV_pilin_GFxxxE"/>
    <property type="match status" value="1"/>
</dbReference>
<evidence type="ECO:0000256" key="9">
    <source>
        <dbReference type="ARBA" id="ARBA00025772"/>
    </source>
</evidence>
<dbReference type="SUPFAM" id="SSF54523">
    <property type="entry name" value="Pili subunits"/>
    <property type="match status" value="1"/>
</dbReference>
<keyword evidence="3" id="KW-1003">Cell membrane</keyword>
<dbReference type="InterPro" id="IPR045584">
    <property type="entry name" value="Pilin-like"/>
</dbReference>
<keyword evidence="8 11" id="KW-0472">Membrane</keyword>
<evidence type="ECO:0000256" key="5">
    <source>
        <dbReference type="ARBA" id="ARBA00022519"/>
    </source>
</evidence>
<proteinExistence type="inferred from homology"/>
<dbReference type="Gene3D" id="3.55.40.10">
    <property type="entry name" value="minor pseudopilin epsh domain"/>
    <property type="match status" value="1"/>
</dbReference>
<evidence type="ECO:0000256" key="6">
    <source>
        <dbReference type="ARBA" id="ARBA00022692"/>
    </source>
</evidence>
<dbReference type="EMBL" id="JBHSEK010000001">
    <property type="protein sequence ID" value="MFC4488420.1"/>
    <property type="molecule type" value="Genomic_DNA"/>
</dbReference>
<comment type="subcellular location">
    <subcellularLocation>
        <location evidence="1">Cell inner membrane</location>
        <topology evidence="1">Single-pass membrane protein</topology>
    </subcellularLocation>
</comment>
<keyword evidence="14" id="KW-1185">Reference proteome</keyword>
<evidence type="ECO:0000256" key="11">
    <source>
        <dbReference type="SAM" id="Phobius"/>
    </source>
</evidence>
<feature type="transmembrane region" description="Helical" evidence="11">
    <location>
        <begin position="7"/>
        <end position="27"/>
    </location>
</feature>
<evidence type="ECO:0000313" key="14">
    <source>
        <dbReference type="Proteomes" id="UP001595999"/>
    </source>
</evidence>
<evidence type="ECO:0000256" key="8">
    <source>
        <dbReference type="ARBA" id="ARBA00023136"/>
    </source>
</evidence>
<keyword evidence="7 11" id="KW-1133">Transmembrane helix</keyword>
<dbReference type="Proteomes" id="UP001595999">
    <property type="component" value="Unassembled WGS sequence"/>
</dbReference>
<dbReference type="InterPro" id="IPR012902">
    <property type="entry name" value="N_methyl_site"/>
</dbReference>
<evidence type="ECO:0000256" key="1">
    <source>
        <dbReference type="ARBA" id="ARBA00004377"/>
    </source>
</evidence>
<evidence type="ECO:0000259" key="12">
    <source>
        <dbReference type="Pfam" id="PF12019"/>
    </source>
</evidence>
<dbReference type="InterPro" id="IPR022346">
    <property type="entry name" value="T2SS_GspH"/>
</dbReference>
<comment type="caution">
    <text evidence="13">The sequence shown here is derived from an EMBL/GenBank/DDBJ whole genome shotgun (WGS) entry which is preliminary data.</text>
</comment>
<protein>
    <recommendedName>
        <fullName evidence="2">Type II secretion system protein H</fullName>
    </recommendedName>
    <alternativeName>
        <fullName evidence="10">General secretion pathway protein H</fullName>
    </alternativeName>
</protein>
<dbReference type="Pfam" id="PF07963">
    <property type="entry name" value="N_methyl"/>
    <property type="match status" value="1"/>
</dbReference>
<evidence type="ECO:0000256" key="3">
    <source>
        <dbReference type="ARBA" id="ARBA00022475"/>
    </source>
</evidence>
<evidence type="ECO:0000256" key="7">
    <source>
        <dbReference type="ARBA" id="ARBA00022989"/>
    </source>
</evidence>
<name>A0ABV8ZP84_9NEIS</name>
<gene>
    <name evidence="13" type="ORF">ACFO0R_02200</name>
</gene>
<accession>A0ABV8ZP84</accession>
<dbReference type="Pfam" id="PF12019">
    <property type="entry name" value="GspH"/>
    <property type="match status" value="1"/>
</dbReference>
<organism evidence="13 14">
    <name type="scientific">Chromobacterium aquaticum</name>
    <dbReference type="NCBI Taxonomy" id="467180"/>
    <lineage>
        <taxon>Bacteria</taxon>
        <taxon>Pseudomonadati</taxon>
        <taxon>Pseudomonadota</taxon>
        <taxon>Betaproteobacteria</taxon>
        <taxon>Neisseriales</taxon>
        <taxon>Chromobacteriaceae</taxon>
        <taxon>Chromobacterium</taxon>
    </lineage>
</organism>
<comment type="similarity">
    <text evidence="9">Belongs to the GSP H family.</text>
</comment>
<feature type="domain" description="General secretion pathway GspH" evidence="12">
    <location>
        <begin position="45"/>
        <end position="153"/>
    </location>
</feature>
<evidence type="ECO:0000256" key="4">
    <source>
        <dbReference type="ARBA" id="ARBA00022481"/>
    </source>
</evidence>
<evidence type="ECO:0000256" key="10">
    <source>
        <dbReference type="ARBA" id="ARBA00030775"/>
    </source>
</evidence>
<evidence type="ECO:0000313" key="13">
    <source>
        <dbReference type="EMBL" id="MFC4488420.1"/>
    </source>
</evidence>
<evidence type="ECO:0000256" key="2">
    <source>
        <dbReference type="ARBA" id="ARBA00021549"/>
    </source>
</evidence>
<sequence>MYRAKGFTLFELVITIAIAAIVLGLAATSYRSTIDSSNIVAELSDLKNDVMYARSEATRQGLNVLICSSSDGQTCSASSNWANGWIVMLPTGGGCTVSAGLTAQTGGLLRVRTSLSSGDSVTFAPSGSNTSQGICFSRIGSGSTGKFTLATATAATAPNQLNKQCLFVTAVGLPHTVAYGISDSVGSC</sequence>
<keyword evidence="6 11" id="KW-0812">Transmembrane</keyword>